<protein>
    <submittedName>
        <fullName evidence="2">Uncharacterized protein</fullName>
    </submittedName>
</protein>
<keyword evidence="3" id="KW-1185">Reference proteome</keyword>
<sequence length="83" mass="9425">MPSFRNLEQKWAPKRFVLPGPLVLGKGHLNALTPTPDMNQTVSRRSKPSSRTTLMGEQSNPWNILQPKVAKNRHRGAKPSRRK</sequence>
<feature type="region of interest" description="Disordered" evidence="1">
    <location>
        <begin position="31"/>
        <end position="83"/>
    </location>
</feature>
<accession>A0A445HPL9</accession>
<comment type="caution">
    <text evidence="2">The sequence shown here is derived from an EMBL/GenBank/DDBJ whole genome shotgun (WGS) entry which is preliminary data.</text>
</comment>
<gene>
    <name evidence="2" type="ORF">D0Y65_034235</name>
</gene>
<proteinExistence type="predicted"/>
<feature type="compositionally biased region" description="Polar residues" evidence="1">
    <location>
        <begin position="32"/>
        <end position="63"/>
    </location>
</feature>
<name>A0A445HPL9_GLYSO</name>
<dbReference type="AlphaFoldDB" id="A0A445HPL9"/>
<evidence type="ECO:0000313" key="2">
    <source>
        <dbReference type="EMBL" id="RZB75659.1"/>
    </source>
</evidence>
<dbReference type="EMBL" id="QZWG01000012">
    <property type="protein sequence ID" value="RZB75659.1"/>
    <property type="molecule type" value="Genomic_DNA"/>
</dbReference>
<evidence type="ECO:0000256" key="1">
    <source>
        <dbReference type="SAM" id="MobiDB-lite"/>
    </source>
</evidence>
<feature type="compositionally biased region" description="Basic residues" evidence="1">
    <location>
        <begin position="70"/>
        <end position="83"/>
    </location>
</feature>
<organism evidence="2 3">
    <name type="scientific">Glycine soja</name>
    <name type="common">Wild soybean</name>
    <dbReference type="NCBI Taxonomy" id="3848"/>
    <lineage>
        <taxon>Eukaryota</taxon>
        <taxon>Viridiplantae</taxon>
        <taxon>Streptophyta</taxon>
        <taxon>Embryophyta</taxon>
        <taxon>Tracheophyta</taxon>
        <taxon>Spermatophyta</taxon>
        <taxon>Magnoliopsida</taxon>
        <taxon>eudicotyledons</taxon>
        <taxon>Gunneridae</taxon>
        <taxon>Pentapetalae</taxon>
        <taxon>rosids</taxon>
        <taxon>fabids</taxon>
        <taxon>Fabales</taxon>
        <taxon>Fabaceae</taxon>
        <taxon>Papilionoideae</taxon>
        <taxon>50 kb inversion clade</taxon>
        <taxon>NPAAA clade</taxon>
        <taxon>indigoferoid/millettioid clade</taxon>
        <taxon>Phaseoleae</taxon>
        <taxon>Glycine</taxon>
        <taxon>Glycine subgen. Soja</taxon>
    </lineage>
</organism>
<dbReference type="Proteomes" id="UP000289340">
    <property type="component" value="Chromosome 12"/>
</dbReference>
<evidence type="ECO:0000313" key="3">
    <source>
        <dbReference type="Proteomes" id="UP000289340"/>
    </source>
</evidence>
<dbReference type="AntiFam" id="ANF00005">
    <property type="entry name" value="Antisense to 23S rRNA"/>
</dbReference>
<reference evidence="2 3" key="1">
    <citation type="submission" date="2018-09" db="EMBL/GenBank/DDBJ databases">
        <title>A high-quality reference genome of wild soybean provides a powerful tool to mine soybean genomes.</title>
        <authorList>
            <person name="Xie M."/>
            <person name="Chung C.Y.L."/>
            <person name="Li M.-W."/>
            <person name="Wong F.-L."/>
            <person name="Chan T.-F."/>
            <person name="Lam H.-M."/>
        </authorList>
    </citation>
    <scope>NUCLEOTIDE SEQUENCE [LARGE SCALE GENOMIC DNA]</scope>
    <source>
        <strain evidence="3">cv. W05</strain>
        <tissue evidence="2">Hypocotyl of etiolated seedlings</tissue>
    </source>
</reference>